<sequence length="117" mass="13408">MVTVIVIINLLISLILLYIARRVWQLKKRLANIANRLTAAERCTHAVLDKAPSNISIRQQNIHNLRQGNQSIQVQIQQVRQIFSLLLVGQQIHGRYFVKLGLGTKFKKKIVVKSTEK</sequence>
<keyword evidence="1" id="KW-0472">Membrane</keyword>
<evidence type="ECO:0000313" key="2">
    <source>
        <dbReference type="EMBL" id="NEU75152.1"/>
    </source>
</evidence>
<keyword evidence="1" id="KW-0812">Transmembrane</keyword>
<protein>
    <submittedName>
        <fullName evidence="2">Uncharacterized protein</fullName>
    </submittedName>
</protein>
<feature type="transmembrane region" description="Helical" evidence="1">
    <location>
        <begin position="6"/>
        <end position="24"/>
    </location>
</feature>
<dbReference type="EMBL" id="JTCM02000060">
    <property type="protein sequence ID" value="NEU75152.1"/>
    <property type="molecule type" value="Genomic_DNA"/>
</dbReference>
<comment type="caution">
    <text evidence="2">The sequence shown here is derived from an EMBL/GenBank/DDBJ whole genome shotgun (WGS) entry which is preliminary data.</text>
</comment>
<organism evidence="2 3">
    <name type="scientific">Hassallia byssoidea VB512170</name>
    <dbReference type="NCBI Taxonomy" id="1304833"/>
    <lineage>
        <taxon>Bacteria</taxon>
        <taxon>Bacillati</taxon>
        <taxon>Cyanobacteriota</taxon>
        <taxon>Cyanophyceae</taxon>
        <taxon>Nostocales</taxon>
        <taxon>Tolypothrichaceae</taxon>
        <taxon>Hassallia</taxon>
    </lineage>
</organism>
<keyword evidence="3" id="KW-1185">Reference proteome</keyword>
<evidence type="ECO:0000256" key="1">
    <source>
        <dbReference type="SAM" id="Phobius"/>
    </source>
</evidence>
<dbReference type="AlphaFoldDB" id="A0A846HCM6"/>
<reference evidence="2 3" key="1">
    <citation type="journal article" date="2015" name="Genome Announc.">
        <title>Draft Genome Sequence of Cyanobacterium Hassallia byssoidea Strain VB512170, Isolated from Monuments in India.</title>
        <authorList>
            <person name="Singh D."/>
            <person name="Chandrababunaidu M.M."/>
            <person name="Panda A."/>
            <person name="Sen D."/>
            <person name="Bhattacharyya S."/>
            <person name="Adhikary S.P."/>
            <person name="Tripathy S."/>
        </authorList>
    </citation>
    <scope>NUCLEOTIDE SEQUENCE [LARGE SCALE GENOMIC DNA]</scope>
    <source>
        <strain evidence="2 3">VB512170</strain>
    </source>
</reference>
<keyword evidence="1" id="KW-1133">Transmembrane helix</keyword>
<dbReference type="Proteomes" id="UP000031549">
    <property type="component" value="Unassembled WGS sequence"/>
</dbReference>
<gene>
    <name evidence="2" type="ORF">PI95_021970</name>
</gene>
<dbReference type="RefSeq" id="WP_039753551.1">
    <property type="nucleotide sequence ID" value="NZ_JTCM02000060.1"/>
</dbReference>
<name>A0A846HCM6_9CYAN</name>
<accession>A0A846HCM6</accession>
<evidence type="ECO:0000313" key="3">
    <source>
        <dbReference type="Proteomes" id="UP000031549"/>
    </source>
</evidence>
<proteinExistence type="predicted"/>